<accession>A0A0F9CQB1</accession>
<dbReference type="InterPro" id="IPR000719">
    <property type="entry name" value="Prot_kinase_dom"/>
</dbReference>
<dbReference type="GO" id="GO:0004674">
    <property type="term" value="F:protein serine/threonine kinase activity"/>
    <property type="evidence" value="ECO:0007669"/>
    <property type="project" value="TreeGrafter"/>
</dbReference>
<dbReference type="Gene3D" id="3.30.200.20">
    <property type="entry name" value="Phosphorylase Kinase, domain 1"/>
    <property type="match status" value="1"/>
</dbReference>
<sequence>MVMDESKEPTVGLPAGTKVGKYEIRQKLALGGQAIVYKGYDSSLDRFVAIKQISTHLAEDPKFIDRFRNEAQILAKLGTENPAIISIHELVVQPDGLFIVMEYVDGQSLEELMSQTPGPLDSNLALQVLWRVSAGLHAAHLAGIIHRDIKPSNIIIGEGGRVKIADFGVAATTSGQTSMVLGTTKYMAPEIFAGETIDGRADMYSLGFIAYEMLIGREKFNEIFADVVRDRHSEAFRWMKWHGNSSVTAPPIKEINPEILELLSDIVEMMMAKKADARFETMETLGRLLKQHFSTRGRELQGEPIQLIHPDAGVEESKPAPGVEVAKPVGPFALPTAPLPRRRLSVRSWVIIGAACVVAVIAAGLVLG</sequence>
<proteinExistence type="predicted"/>
<comment type="caution">
    <text evidence="7">The sequence shown here is derived from an EMBL/GenBank/DDBJ whole genome shotgun (WGS) entry which is preliminary data.</text>
</comment>
<dbReference type="Pfam" id="PF00069">
    <property type="entry name" value="Pkinase"/>
    <property type="match status" value="1"/>
</dbReference>
<feature type="transmembrane region" description="Helical" evidence="5">
    <location>
        <begin position="349"/>
        <end position="367"/>
    </location>
</feature>
<keyword evidence="5" id="KW-0812">Transmembrane</keyword>
<feature type="non-terminal residue" evidence="7">
    <location>
        <position position="368"/>
    </location>
</feature>
<reference evidence="7" key="1">
    <citation type="journal article" date="2015" name="Nature">
        <title>Complex archaea that bridge the gap between prokaryotes and eukaryotes.</title>
        <authorList>
            <person name="Spang A."/>
            <person name="Saw J.H."/>
            <person name="Jorgensen S.L."/>
            <person name="Zaremba-Niedzwiedzka K."/>
            <person name="Martijn J."/>
            <person name="Lind A.E."/>
            <person name="van Eijk R."/>
            <person name="Schleper C."/>
            <person name="Guy L."/>
            <person name="Ettema T.J."/>
        </authorList>
    </citation>
    <scope>NUCLEOTIDE SEQUENCE</scope>
</reference>
<keyword evidence="2" id="KW-0547">Nucleotide-binding</keyword>
<keyword evidence="1" id="KW-0808">Transferase</keyword>
<name>A0A0F9CQB1_9ZZZZ</name>
<dbReference type="SMART" id="SM00220">
    <property type="entry name" value="S_TKc"/>
    <property type="match status" value="1"/>
</dbReference>
<dbReference type="GO" id="GO:0005524">
    <property type="term" value="F:ATP binding"/>
    <property type="evidence" value="ECO:0007669"/>
    <property type="project" value="UniProtKB-KW"/>
</dbReference>
<evidence type="ECO:0000256" key="5">
    <source>
        <dbReference type="SAM" id="Phobius"/>
    </source>
</evidence>
<keyword evidence="5" id="KW-0472">Membrane</keyword>
<keyword evidence="5" id="KW-1133">Transmembrane helix</keyword>
<evidence type="ECO:0000313" key="7">
    <source>
        <dbReference type="EMBL" id="KKK98801.1"/>
    </source>
</evidence>
<dbReference type="EMBL" id="LAZR01045467">
    <property type="protein sequence ID" value="KKK98801.1"/>
    <property type="molecule type" value="Genomic_DNA"/>
</dbReference>
<dbReference type="PANTHER" id="PTHR43289">
    <property type="entry name" value="MITOGEN-ACTIVATED PROTEIN KINASE KINASE KINASE 20-RELATED"/>
    <property type="match status" value="1"/>
</dbReference>
<evidence type="ECO:0000256" key="1">
    <source>
        <dbReference type="ARBA" id="ARBA00022679"/>
    </source>
</evidence>
<keyword evidence="3" id="KW-0418">Kinase</keyword>
<dbReference type="InterPro" id="IPR008271">
    <property type="entry name" value="Ser/Thr_kinase_AS"/>
</dbReference>
<dbReference type="Gene3D" id="1.10.510.10">
    <property type="entry name" value="Transferase(Phosphotransferase) domain 1"/>
    <property type="match status" value="1"/>
</dbReference>
<gene>
    <name evidence="7" type="ORF">LCGC14_2639130</name>
</gene>
<dbReference type="PROSITE" id="PS50011">
    <property type="entry name" value="PROTEIN_KINASE_DOM"/>
    <property type="match status" value="1"/>
</dbReference>
<evidence type="ECO:0000259" key="6">
    <source>
        <dbReference type="PROSITE" id="PS50011"/>
    </source>
</evidence>
<feature type="domain" description="Protein kinase" evidence="6">
    <location>
        <begin position="22"/>
        <end position="293"/>
    </location>
</feature>
<dbReference type="PANTHER" id="PTHR43289:SF6">
    <property type="entry name" value="SERINE_THREONINE-PROTEIN KINASE NEKL-3"/>
    <property type="match status" value="1"/>
</dbReference>
<protein>
    <recommendedName>
        <fullName evidence="6">Protein kinase domain-containing protein</fullName>
    </recommendedName>
</protein>
<evidence type="ECO:0000256" key="2">
    <source>
        <dbReference type="ARBA" id="ARBA00022741"/>
    </source>
</evidence>
<dbReference type="InterPro" id="IPR011009">
    <property type="entry name" value="Kinase-like_dom_sf"/>
</dbReference>
<dbReference type="CDD" id="cd14014">
    <property type="entry name" value="STKc_PknB_like"/>
    <property type="match status" value="1"/>
</dbReference>
<dbReference type="SUPFAM" id="SSF56112">
    <property type="entry name" value="Protein kinase-like (PK-like)"/>
    <property type="match status" value="1"/>
</dbReference>
<organism evidence="7">
    <name type="scientific">marine sediment metagenome</name>
    <dbReference type="NCBI Taxonomy" id="412755"/>
    <lineage>
        <taxon>unclassified sequences</taxon>
        <taxon>metagenomes</taxon>
        <taxon>ecological metagenomes</taxon>
    </lineage>
</organism>
<evidence type="ECO:0000256" key="3">
    <source>
        <dbReference type="ARBA" id="ARBA00022777"/>
    </source>
</evidence>
<dbReference type="PROSITE" id="PS00108">
    <property type="entry name" value="PROTEIN_KINASE_ST"/>
    <property type="match status" value="1"/>
</dbReference>
<evidence type="ECO:0000256" key="4">
    <source>
        <dbReference type="ARBA" id="ARBA00022840"/>
    </source>
</evidence>
<dbReference type="AlphaFoldDB" id="A0A0F9CQB1"/>
<keyword evidence="4" id="KW-0067">ATP-binding</keyword>